<feature type="compositionally biased region" description="Basic and acidic residues" evidence="2">
    <location>
        <begin position="1073"/>
        <end position="1084"/>
    </location>
</feature>
<feature type="region of interest" description="Disordered" evidence="2">
    <location>
        <begin position="784"/>
        <end position="853"/>
    </location>
</feature>
<sequence length="1084" mass="120680">MAGQEYALASDTLSKSLSSIGLAISTAPPTQGTKRKAGSMEGVEPSLGASQMCPPIKLEPSSPNRFDYRGSNMTAAHPELHGMSTGHVSSSSSTDSEDLMLDINEDEGAVTKGASRSRLPAEVQIDVPYRDMSVPSRKEAEIKATIVALENNEKSTHGLLRPLPIPDNFPPPRRQKAPRRPVAPHPNTRIKLEDVAYNSIPDYAPPISTLPRDNPYILQVEWRKNTVFDLSQDPDRHMLHELEIKLASSLSLSCAKYLCTKRRIFQARFEALQAGRKFRTTDTYKICKIDVNKVSKLCGAFEKIGWFDKKCFLKYLDETSNSSSKASNEEKDRGSPSSGLTEPDIWYVSESDFYVTSEGDEESTDDDSADPSVSSGGRHDEIEGPKNVDSYRDESLRKQRYGLSLIGSDGRQRRLLNDRTVQTNVTLFEDEAADEGPTIKIRRPRQRAVPEETVFPRDPGGHSENDNEEDPVLKTRSMTQKVNLALNSCSEDKSDSVFPTESKSHQQKSNLKKVYRSIAPTSQFTRGNPIPRSLDEANAADIMLVKMKEMGRPWLEIEEAWKKKTGKAQTSNTLSCRYARIMANIASTPLEPDEERDSRSSLTYPRLDPENIGENNSTTRSKLSSRKQDQLLLAAEAEIEENFQREKADIIAEIETNFQLEKWNLVAEAMSRNKSIRYSAELIQAQYERLTGHPKKASDKVEDDHDIFTDLPRRTTRTVRGRQTKASNPSKSGVGRPHEASNEIHLPKPQHATTSPKKRSTKTCIQCERCGNKYVSTGGLNYHRKHHPNCDASKPSPYQSKKRKSKNYSTPRPIQPQANHQRPFTNPPASQVSFPNSMPDQTPIALPQVNGVDNGPVIDDFSLRPSADGAERGRQNIRKKFSRTNANASVRAREAWAVRRALGTNGRRGGPPKGKKAKMVVPDADPNARIHLAPTIAHQSGHSPTPWANTTTPITIEKTHLPNANGAKDALEQIIPAAPQTKSRRRVVKRGEKPYKCKKCGMHYNNRSNHYRVLPHIGSEHSRRLAAIAAAAEGPYGPAVTDVGVKSTSDTPMGQMIFEISSREQSPKLLMSSEDRELLAEDVE</sequence>
<accession>A0A8H3G1Z6</accession>
<dbReference type="PROSITE" id="PS00028">
    <property type="entry name" value="ZINC_FINGER_C2H2_1"/>
    <property type="match status" value="1"/>
</dbReference>
<gene>
    <name evidence="4" type="ORF">IMSHALPRED_010806</name>
</gene>
<feature type="compositionally biased region" description="Polar residues" evidence="2">
    <location>
        <begin position="807"/>
        <end position="840"/>
    </location>
</feature>
<dbReference type="InterPro" id="IPR007526">
    <property type="entry name" value="SWIRM"/>
</dbReference>
<dbReference type="OrthoDB" id="5598695at2759"/>
<feature type="region of interest" description="Disordered" evidence="2">
    <location>
        <begin position="445"/>
        <end position="471"/>
    </location>
</feature>
<keyword evidence="1" id="KW-0862">Zinc</keyword>
<feature type="region of interest" description="Disordered" evidence="2">
    <location>
        <begin position="357"/>
        <end position="394"/>
    </location>
</feature>
<feature type="region of interest" description="Disordered" evidence="2">
    <location>
        <begin position="157"/>
        <end position="186"/>
    </location>
</feature>
<dbReference type="Proteomes" id="UP000664534">
    <property type="component" value="Unassembled WGS sequence"/>
</dbReference>
<evidence type="ECO:0000256" key="2">
    <source>
        <dbReference type="SAM" id="MobiDB-lite"/>
    </source>
</evidence>
<keyword evidence="1" id="KW-0863">Zinc-finger</keyword>
<dbReference type="AlphaFoldDB" id="A0A8H3G1Z6"/>
<protein>
    <recommendedName>
        <fullName evidence="3">C2H2-type domain-containing protein</fullName>
    </recommendedName>
</protein>
<feature type="region of interest" description="Disordered" evidence="2">
    <location>
        <begin position="1065"/>
        <end position="1084"/>
    </location>
</feature>
<feature type="region of interest" description="Disordered" evidence="2">
    <location>
        <begin position="692"/>
        <end position="763"/>
    </location>
</feature>
<feature type="compositionally biased region" description="Basic and acidic residues" evidence="2">
    <location>
        <begin position="736"/>
        <end position="746"/>
    </location>
</feature>
<dbReference type="EMBL" id="CAJPDT010000092">
    <property type="protein sequence ID" value="CAF9936566.1"/>
    <property type="molecule type" value="Genomic_DNA"/>
</dbReference>
<feature type="domain" description="C2H2-type" evidence="3">
    <location>
        <begin position="765"/>
        <end position="792"/>
    </location>
</feature>
<feature type="compositionally biased region" description="Basic and acidic residues" evidence="2">
    <location>
        <begin position="696"/>
        <end position="713"/>
    </location>
</feature>
<organism evidence="4 5">
    <name type="scientific">Imshaugia aleurites</name>
    <dbReference type="NCBI Taxonomy" id="172621"/>
    <lineage>
        <taxon>Eukaryota</taxon>
        <taxon>Fungi</taxon>
        <taxon>Dikarya</taxon>
        <taxon>Ascomycota</taxon>
        <taxon>Pezizomycotina</taxon>
        <taxon>Lecanoromycetes</taxon>
        <taxon>OSLEUM clade</taxon>
        <taxon>Lecanoromycetidae</taxon>
        <taxon>Lecanorales</taxon>
        <taxon>Lecanorineae</taxon>
        <taxon>Parmeliaceae</taxon>
        <taxon>Imshaugia</taxon>
    </lineage>
</organism>
<dbReference type="FunFam" id="1.10.10.10:FF:000087">
    <property type="entry name" value="Transcriptional adapter 2"/>
    <property type="match status" value="1"/>
</dbReference>
<feature type="compositionally biased region" description="Basic and acidic residues" evidence="2">
    <location>
        <begin position="377"/>
        <end position="394"/>
    </location>
</feature>
<feature type="compositionally biased region" description="Polar residues" evidence="2">
    <location>
        <begin position="613"/>
        <end position="622"/>
    </location>
</feature>
<dbReference type="Gene3D" id="1.10.10.10">
    <property type="entry name" value="Winged helix-like DNA-binding domain superfamily/Winged helix DNA-binding domain"/>
    <property type="match status" value="1"/>
</dbReference>
<dbReference type="SUPFAM" id="SSF57667">
    <property type="entry name" value="beta-beta-alpha zinc fingers"/>
    <property type="match status" value="1"/>
</dbReference>
<comment type="caution">
    <text evidence="4">The sequence shown here is derived from an EMBL/GenBank/DDBJ whole genome shotgun (WGS) entry which is preliminary data.</text>
</comment>
<evidence type="ECO:0000256" key="1">
    <source>
        <dbReference type="PROSITE-ProRule" id="PRU00042"/>
    </source>
</evidence>
<proteinExistence type="predicted"/>
<feature type="region of interest" description="Disordered" evidence="2">
    <location>
        <begin position="491"/>
        <end position="512"/>
    </location>
</feature>
<evidence type="ECO:0000313" key="4">
    <source>
        <dbReference type="EMBL" id="CAF9936566.1"/>
    </source>
</evidence>
<evidence type="ECO:0000313" key="5">
    <source>
        <dbReference type="Proteomes" id="UP000664534"/>
    </source>
</evidence>
<dbReference type="InterPro" id="IPR036236">
    <property type="entry name" value="Znf_C2H2_sf"/>
</dbReference>
<name>A0A8H3G1Z6_9LECA</name>
<keyword evidence="5" id="KW-1185">Reference proteome</keyword>
<feature type="region of interest" description="Disordered" evidence="2">
    <location>
        <begin position="24"/>
        <end position="55"/>
    </location>
</feature>
<dbReference type="GO" id="GO:0010468">
    <property type="term" value="P:regulation of gene expression"/>
    <property type="evidence" value="ECO:0007669"/>
    <property type="project" value="UniProtKB-ARBA"/>
</dbReference>
<dbReference type="GO" id="GO:0008270">
    <property type="term" value="F:zinc ion binding"/>
    <property type="evidence" value="ECO:0007669"/>
    <property type="project" value="UniProtKB-KW"/>
</dbReference>
<reference evidence="4" key="1">
    <citation type="submission" date="2021-03" db="EMBL/GenBank/DDBJ databases">
        <authorList>
            <person name="Tagirdzhanova G."/>
        </authorList>
    </citation>
    <scope>NUCLEOTIDE SEQUENCE</scope>
</reference>
<dbReference type="InterPro" id="IPR009057">
    <property type="entry name" value="Homeodomain-like_sf"/>
</dbReference>
<feature type="region of interest" description="Disordered" evidence="2">
    <location>
        <begin position="587"/>
        <end position="625"/>
    </location>
</feature>
<dbReference type="InterPro" id="IPR036388">
    <property type="entry name" value="WH-like_DNA-bd_sf"/>
</dbReference>
<feature type="compositionally biased region" description="Pro residues" evidence="2">
    <location>
        <begin position="163"/>
        <end position="172"/>
    </location>
</feature>
<dbReference type="InterPro" id="IPR013087">
    <property type="entry name" value="Znf_C2H2_type"/>
</dbReference>
<evidence type="ECO:0000259" key="3">
    <source>
        <dbReference type="PROSITE" id="PS50157"/>
    </source>
</evidence>
<dbReference type="PROSITE" id="PS50157">
    <property type="entry name" value="ZINC_FINGER_C2H2_2"/>
    <property type="match status" value="1"/>
</dbReference>
<feature type="compositionally biased region" description="Acidic residues" evidence="2">
    <location>
        <begin position="358"/>
        <end position="369"/>
    </location>
</feature>
<dbReference type="Pfam" id="PF04433">
    <property type="entry name" value="SWIRM"/>
    <property type="match status" value="1"/>
</dbReference>
<feature type="compositionally biased region" description="Basic residues" evidence="2">
    <location>
        <begin position="714"/>
        <end position="723"/>
    </location>
</feature>
<keyword evidence="1" id="KW-0479">Metal-binding</keyword>
<feature type="region of interest" description="Disordered" evidence="2">
    <location>
        <begin position="322"/>
        <end position="343"/>
    </location>
</feature>
<dbReference type="SUPFAM" id="SSF46689">
    <property type="entry name" value="Homeodomain-like"/>
    <property type="match status" value="1"/>
</dbReference>